<dbReference type="PROSITE" id="PS51354">
    <property type="entry name" value="GLUTAREDOXIN_2"/>
    <property type="match status" value="1"/>
</dbReference>
<evidence type="ECO:0000313" key="5">
    <source>
        <dbReference type="EnsemblMetazoa" id="GAUT040630-PA"/>
    </source>
</evidence>
<accession>A0A1A9VLE3</accession>
<dbReference type="PANTHER" id="PTHR10293">
    <property type="entry name" value="GLUTAREDOXIN FAMILY MEMBER"/>
    <property type="match status" value="1"/>
</dbReference>
<evidence type="ECO:0000313" key="6">
    <source>
        <dbReference type="Proteomes" id="UP000078200"/>
    </source>
</evidence>
<keyword evidence="3" id="KW-0411">Iron-sulfur</keyword>
<dbReference type="InterPro" id="IPR036249">
    <property type="entry name" value="Thioredoxin-like_sf"/>
</dbReference>
<keyword evidence="1" id="KW-0479">Metal-binding</keyword>
<evidence type="ECO:0000256" key="2">
    <source>
        <dbReference type="ARBA" id="ARBA00023004"/>
    </source>
</evidence>
<feature type="domain" description="Glutaredoxin" evidence="4">
    <location>
        <begin position="128"/>
        <end position="191"/>
    </location>
</feature>
<protein>
    <recommendedName>
        <fullName evidence="4">Glutaredoxin domain-containing protein</fullName>
    </recommendedName>
</protein>
<evidence type="ECO:0000259" key="4">
    <source>
        <dbReference type="Pfam" id="PF00462"/>
    </source>
</evidence>
<dbReference type="NCBIfam" id="TIGR00365">
    <property type="entry name" value="Grx4 family monothiol glutaredoxin"/>
    <property type="match status" value="1"/>
</dbReference>
<dbReference type="PANTHER" id="PTHR10293:SF73">
    <property type="entry name" value="GLUTAREDOXIN-3"/>
    <property type="match status" value="1"/>
</dbReference>
<dbReference type="InterPro" id="IPR033658">
    <property type="entry name" value="GRX_PICOT-like"/>
</dbReference>
<dbReference type="InterPro" id="IPR004480">
    <property type="entry name" value="Monothiol_GRX-rel"/>
</dbReference>
<dbReference type="GO" id="GO:0006879">
    <property type="term" value="P:intracellular iron ion homeostasis"/>
    <property type="evidence" value="ECO:0007669"/>
    <property type="project" value="TreeGrafter"/>
</dbReference>
<dbReference type="GO" id="GO:0005829">
    <property type="term" value="C:cytosol"/>
    <property type="evidence" value="ECO:0007669"/>
    <property type="project" value="TreeGrafter"/>
</dbReference>
<dbReference type="VEuPathDB" id="VectorBase:GAUT040630"/>
<dbReference type="CDD" id="cd03028">
    <property type="entry name" value="GRX_PICOT_like"/>
    <property type="match status" value="1"/>
</dbReference>
<evidence type="ECO:0000256" key="3">
    <source>
        <dbReference type="ARBA" id="ARBA00023014"/>
    </source>
</evidence>
<evidence type="ECO:0000256" key="1">
    <source>
        <dbReference type="ARBA" id="ARBA00022723"/>
    </source>
</evidence>
<sequence>MSIITVKTVEDYEKIIGTNEVAVLLFSADWADQCKQVGDVMEDLGKLFGDKLRFGKIIAEDFPEISMKHQASEIHNCNNLLKSIAVDRVDGVNIAALTAKCKNLGATVTSDIPLEERLKTLINKAPLMIFMKGARDAPRCGFSKQLIAIVTETGLPYETFDILTDEEVRQGLKTYSDWPTYPQVYVKGELVGGLDIIKELQANNELEKTLRGE</sequence>
<dbReference type="Gene3D" id="3.40.30.10">
    <property type="entry name" value="Glutaredoxin"/>
    <property type="match status" value="2"/>
</dbReference>
<name>A0A1A9VLE3_GLOAU</name>
<keyword evidence="2" id="KW-0408">Iron</keyword>
<dbReference type="Pfam" id="PF00462">
    <property type="entry name" value="Glutaredoxin"/>
    <property type="match status" value="1"/>
</dbReference>
<dbReference type="GO" id="GO:0051536">
    <property type="term" value="F:iron-sulfur cluster binding"/>
    <property type="evidence" value="ECO:0007669"/>
    <property type="project" value="UniProtKB-KW"/>
</dbReference>
<reference evidence="5" key="1">
    <citation type="submission" date="2020-05" db="UniProtKB">
        <authorList>
            <consortium name="EnsemblMetazoa"/>
        </authorList>
    </citation>
    <scope>IDENTIFICATION</scope>
    <source>
        <strain evidence="5">TTRI</strain>
    </source>
</reference>
<dbReference type="FunFam" id="3.40.30.10:FF:000012">
    <property type="entry name" value="Monothiol glutaredoxin"/>
    <property type="match status" value="1"/>
</dbReference>
<dbReference type="AlphaFoldDB" id="A0A1A9VLE3"/>
<dbReference type="Proteomes" id="UP000078200">
    <property type="component" value="Unassembled WGS sequence"/>
</dbReference>
<dbReference type="GO" id="GO:0005634">
    <property type="term" value="C:nucleus"/>
    <property type="evidence" value="ECO:0007669"/>
    <property type="project" value="TreeGrafter"/>
</dbReference>
<dbReference type="STRING" id="7395.A0A1A9VLE3"/>
<dbReference type="GO" id="GO:0046872">
    <property type="term" value="F:metal ion binding"/>
    <property type="evidence" value="ECO:0007669"/>
    <property type="project" value="UniProtKB-KW"/>
</dbReference>
<dbReference type="SUPFAM" id="SSF52833">
    <property type="entry name" value="Thioredoxin-like"/>
    <property type="match status" value="2"/>
</dbReference>
<organism evidence="5 6">
    <name type="scientific">Glossina austeni</name>
    <name type="common">Savannah tsetse fly</name>
    <dbReference type="NCBI Taxonomy" id="7395"/>
    <lineage>
        <taxon>Eukaryota</taxon>
        <taxon>Metazoa</taxon>
        <taxon>Ecdysozoa</taxon>
        <taxon>Arthropoda</taxon>
        <taxon>Hexapoda</taxon>
        <taxon>Insecta</taxon>
        <taxon>Pterygota</taxon>
        <taxon>Neoptera</taxon>
        <taxon>Endopterygota</taxon>
        <taxon>Diptera</taxon>
        <taxon>Brachycera</taxon>
        <taxon>Muscomorpha</taxon>
        <taxon>Hippoboscoidea</taxon>
        <taxon>Glossinidae</taxon>
        <taxon>Glossina</taxon>
    </lineage>
</organism>
<proteinExistence type="predicted"/>
<dbReference type="InterPro" id="IPR002109">
    <property type="entry name" value="Glutaredoxin"/>
</dbReference>
<keyword evidence="6" id="KW-1185">Reference proteome</keyword>
<dbReference type="EnsemblMetazoa" id="GAUT040630-RA">
    <property type="protein sequence ID" value="GAUT040630-PA"/>
    <property type="gene ID" value="GAUT040630"/>
</dbReference>